<evidence type="ECO:0000256" key="14">
    <source>
        <dbReference type="SAM" id="MobiDB-lite"/>
    </source>
</evidence>
<name>A0AA35KSN3_9SAUR</name>
<dbReference type="InterPro" id="IPR020846">
    <property type="entry name" value="MFS_dom"/>
</dbReference>
<dbReference type="PROSITE" id="PS50850">
    <property type="entry name" value="MFS"/>
    <property type="match status" value="1"/>
</dbReference>
<dbReference type="PANTHER" id="PTHR23504:SF31">
    <property type="entry name" value="MAJOR FACILITATOR SUPERFAMILY DOMAIN-CONTAINING PROTEIN 10"/>
    <property type="match status" value="1"/>
</dbReference>
<dbReference type="EMBL" id="OX395134">
    <property type="protein sequence ID" value="CAI5783570.1"/>
    <property type="molecule type" value="Genomic_DNA"/>
</dbReference>
<dbReference type="GO" id="GO:0006915">
    <property type="term" value="P:apoptotic process"/>
    <property type="evidence" value="ECO:0007669"/>
    <property type="project" value="UniProtKB-KW"/>
</dbReference>
<keyword evidence="5" id="KW-1003">Cell membrane</keyword>
<evidence type="ECO:0000256" key="11">
    <source>
        <dbReference type="ARBA" id="ARBA00058620"/>
    </source>
</evidence>
<feature type="transmembrane region" description="Helical" evidence="15">
    <location>
        <begin position="361"/>
        <end position="380"/>
    </location>
</feature>
<protein>
    <recommendedName>
        <fullName evidence="12">Major facilitator superfamily domain-containing protein 10</fullName>
    </recommendedName>
    <alternativeName>
        <fullName evidence="13">Tetracycline transporter-like protein</fullName>
    </alternativeName>
</protein>
<evidence type="ECO:0000256" key="15">
    <source>
        <dbReference type="SAM" id="Phobius"/>
    </source>
</evidence>
<dbReference type="Gene3D" id="1.20.1250.20">
    <property type="entry name" value="MFS general substrate transporter like domains"/>
    <property type="match status" value="1"/>
</dbReference>
<dbReference type="GO" id="GO:0022857">
    <property type="term" value="F:transmembrane transporter activity"/>
    <property type="evidence" value="ECO:0007669"/>
    <property type="project" value="InterPro"/>
</dbReference>
<dbReference type="FunFam" id="1.20.1250.20:FF:000181">
    <property type="entry name" value="Major facilitator superfamily domain-containing protein 10"/>
    <property type="match status" value="1"/>
</dbReference>
<evidence type="ECO:0000256" key="12">
    <source>
        <dbReference type="ARBA" id="ARBA00074276"/>
    </source>
</evidence>
<evidence type="ECO:0000313" key="17">
    <source>
        <dbReference type="EMBL" id="CAI5783570.1"/>
    </source>
</evidence>
<feature type="transmembrane region" description="Helical" evidence="15">
    <location>
        <begin position="293"/>
        <end position="310"/>
    </location>
</feature>
<dbReference type="PROSITE" id="PS00216">
    <property type="entry name" value="SUGAR_TRANSPORT_1"/>
    <property type="match status" value="1"/>
</dbReference>
<keyword evidence="9 15" id="KW-0472">Membrane</keyword>
<dbReference type="GO" id="GO:0031526">
    <property type="term" value="C:brush border membrane"/>
    <property type="evidence" value="ECO:0007669"/>
    <property type="project" value="TreeGrafter"/>
</dbReference>
<dbReference type="AlphaFoldDB" id="A0AA35KSN3"/>
<keyword evidence="4" id="KW-0813">Transport</keyword>
<dbReference type="SUPFAM" id="SSF103473">
    <property type="entry name" value="MFS general substrate transporter"/>
    <property type="match status" value="1"/>
</dbReference>
<feature type="transmembrane region" description="Helical" evidence="15">
    <location>
        <begin position="132"/>
        <end position="149"/>
    </location>
</feature>
<evidence type="ECO:0000256" key="4">
    <source>
        <dbReference type="ARBA" id="ARBA00022448"/>
    </source>
</evidence>
<dbReference type="CDD" id="cd17389">
    <property type="entry name" value="MFS_MFSD10"/>
    <property type="match status" value="1"/>
</dbReference>
<evidence type="ECO:0000313" key="18">
    <source>
        <dbReference type="Proteomes" id="UP001178461"/>
    </source>
</evidence>
<evidence type="ECO:0000256" key="9">
    <source>
        <dbReference type="ARBA" id="ARBA00023136"/>
    </source>
</evidence>
<feature type="region of interest" description="Disordered" evidence="14">
    <location>
        <begin position="1"/>
        <end position="27"/>
    </location>
</feature>
<dbReference type="InterPro" id="IPR036259">
    <property type="entry name" value="MFS_trans_sf"/>
</dbReference>
<comment type="function">
    <text evidence="11">Probable organic anion transporter which may serve as a transporter for some non-steroidal anti-inflammatory drugs (NSAIDs) as well as other organic anions across the luminal membranes of renal proximal tubules at the final excretion step into the urine.</text>
</comment>
<dbReference type="PANTHER" id="PTHR23504">
    <property type="entry name" value="MAJOR FACILITATOR SUPERFAMILY DOMAIN-CONTAINING PROTEIN 10"/>
    <property type="match status" value="1"/>
</dbReference>
<accession>A0AA35KSN3</accession>
<evidence type="ECO:0000256" key="8">
    <source>
        <dbReference type="ARBA" id="ARBA00022989"/>
    </source>
</evidence>
<feature type="transmembrane region" description="Helical" evidence="15">
    <location>
        <begin position="190"/>
        <end position="213"/>
    </location>
</feature>
<evidence type="ECO:0000256" key="10">
    <source>
        <dbReference type="ARBA" id="ARBA00023242"/>
    </source>
</evidence>
<comment type="similarity">
    <text evidence="3">Belongs to the major facilitator superfamily.</text>
</comment>
<dbReference type="GO" id="GO:0005637">
    <property type="term" value="C:nuclear inner membrane"/>
    <property type="evidence" value="ECO:0007669"/>
    <property type="project" value="UniProtKB-SubCell"/>
</dbReference>
<organism evidence="17 18">
    <name type="scientific">Podarcis lilfordi</name>
    <name type="common">Lilford's wall lizard</name>
    <dbReference type="NCBI Taxonomy" id="74358"/>
    <lineage>
        <taxon>Eukaryota</taxon>
        <taxon>Metazoa</taxon>
        <taxon>Chordata</taxon>
        <taxon>Craniata</taxon>
        <taxon>Vertebrata</taxon>
        <taxon>Euteleostomi</taxon>
        <taxon>Lepidosauria</taxon>
        <taxon>Squamata</taxon>
        <taxon>Bifurcata</taxon>
        <taxon>Unidentata</taxon>
        <taxon>Episquamata</taxon>
        <taxon>Laterata</taxon>
        <taxon>Lacertibaenia</taxon>
        <taxon>Lacertidae</taxon>
        <taxon>Podarcis</taxon>
    </lineage>
</organism>
<evidence type="ECO:0000256" key="6">
    <source>
        <dbReference type="ARBA" id="ARBA00022692"/>
    </source>
</evidence>
<feature type="transmembrane region" description="Helical" evidence="15">
    <location>
        <begin position="37"/>
        <end position="59"/>
    </location>
</feature>
<dbReference type="InterPro" id="IPR011701">
    <property type="entry name" value="MFS"/>
</dbReference>
<evidence type="ECO:0000256" key="1">
    <source>
        <dbReference type="ARBA" id="ARBA00004473"/>
    </source>
</evidence>
<sequence>MEGDASRITETMSLGKSQESRRPFKEPLGTEVGSTRVITIVFIALLIDLLGFTLILPLLPSILDHYSNNNDSFYMTLQHGVDWFSEVVQVPSERKYNSVLFGGLIGSIFSILQFFSSPLTGATSDYFGRRPIMLLTVIGMIASYSLWAISRSFELFIFSRILGGISKGNVSLSTAIIADLQSPKARSKGMAMIGVAFSLGFTFGPMLGAYLSMEKEKGEIFYVRSAMFAVMFAVIDLAFVFMLLPETLPKEKRVSSIVSGFQSAAGLISPRALFQFSAVSQNMETSSKENLKILGLVYFLYLFLFSGLEYTLSFLVHQHFQFSSLEQGKMFFFIGITMAVIQGGYTRQIEPGNEVKTVKRAIMASALGFLFVGWSSNMILLGTGLLFYSFAAATVVPCLSTVVSGYGLASQKGTLMGILRSLGALARAFGPIVSATVYWLAGAEVCFTVCAFSFLLPFILLGYIQKQRKE</sequence>
<dbReference type="InterPro" id="IPR005829">
    <property type="entry name" value="Sugar_transporter_CS"/>
</dbReference>
<feature type="transmembrane region" description="Helical" evidence="15">
    <location>
        <begin position="225"/>
        <end position="244"/>
    </location>
</feature>
<evidence type="ECO:0000256" key="3">
    <source>
        <dbReference type="ARBA" id="ARBA00008335"/>
    </source>
</evidence>
<reference evidence="17" key="1">
    <citation type="submission" date="2022-12" db="EMBL/GenBank/DDBJ databases">
        <authorList>
            <person name="Alioto T."/>
            <person name="Alioto T."/>
            <person name="Gomez Garrido J."/>
        </authorList>
    </citation>
    <scope>NUCLEOTIDE SEQUENCE</scope>
</reference>
<feature type="transmembrane region" description="Helical" evidence="15">
    <location>
        <begin position="99"/>
        <end position="120"/>
    </location>
</feature>
<feature type="transmembrane region" description="Helical" evidence="15">
    <location>
        <begin position="330"/>
        <end position="349"/>
    </location>
</feature>
<dbReference type="Pfam" id="PF07690">
    <property type="entry name" value="MFS_1"/>
    <property type="match status" value="1"/>
</dbReference>
<dbReference type="Proteomes" id="UP001178461">
    <property type="component" value="Chromosome 9"/>
</dbReference>
<proteinExistence type="inferred from homology"/>
<feature type="domain" description="Major facilitator superfamily (MFS) profile" evidence="16">
    <location>
        <begin position="37"/>
        <end position="469"/>
    </location>
</feature>
<keyword evidence="18" id="KW-1185">Reference proteome</keyword>
<gene>
    <name evidence="17" type="ORF">PODLI_1B025837</name>
</gene>
<evidence type="ECO:0000256" key="7">
    <source>
        <dbReference type="ARBA" id="ARBA00022703"/>
    </source>
</evidence>
<feature type="transmembrane region" description="Helical" evidence="15">
    <location>
        <begin position="386"/>
        <end position="409"/>
    </location>
</feature>
<keyword evidence="7" id="KW-0053">Apoptosis</keyword>
<evidence type="ECO:0000256" key="2">
    <source>
        <dbReference type="ARBA" id="ARBA00004651"/>
    </source>
</evidence>
<feature type="transmembrane region" description="Helical" evidence="15">
    <location>
        <begin position="421"/>
        <end position="440"/>
    </location>
</feature>
<evidence type="ECO:0000259" key="16">
    <source>
        <dbReference type="PROSITE" id="PS50850"/>
    </source>
</evidence>
<evidence type="ECO:0000256" key="13">
    <source>
        <dbReference type="ARBA" id="ARBA00082130"/>
    </source>
</evidence>
<comment type="subcellular location">
    <subcellularLocation>
        <location evidence="2">Cell membrane</location>
        <topology evidence="2">Multi-pass membrane protein</topology>
    </subcellularLocation>
    <subcellularLocation>
        <location evidence="1">Nucleus inner membrane</location>
        <topology evidence="1">Multi-pass membrane protein</topology>
    </subcellularLocation>
</comment>
<feature type="compositionally biased region" description="Polar residues" evidence="14">
    <location>
        <begin position="8"/>
        <end position="17"/>
    </location>
</feature>
<keyword evidence="8 15" id="KW-1133">Transmembrane helix</keyword>
<feature type="transmembrane region" description="Helical" evidence="15">
    <location>
        <begin position="155"/>
        <end position="178"/>
    </location>
</feature>
<feature type="transmembrane region" description="Helical" evidence="15">
    <location>
        <begin position="446"/>
        <end position="464"/>
    </location>
</feature>
<keyword evidence="10" id="KW-0539">Nucleus</keyword>
<evidence type="ECO:0000256" key="5">
    <source>
        <dbReference type="ARBA" id="ARBA00022475"/>
    </source>
</evidence>
<keyword evidence="6 15" id="KW-0812">Transmembrane</keyword>